<evidence type="ECO:0000259" key="1">
    <source>
        <dbReference type="Pfam" id="PF12550"/>
    </source>
</evidence>
<reference evidence="2" key="2">
    <citation type="submission" date="2023-02" db="EMBL/GenBank/DDBJ databases">
        <authorList>
            <consortium name="DOE Joint Genome Institute"/>
            <person name="Mondo S.J."/>
            <person name="Chang Y."/>
            <person name="Wang Y."/>
            <person name="Ahrendt S."/>
            <person name="Andreopoulos W."/>
            <person name="Barry K."/>
            <person name="Beard J."/>
            <person name="Benny G.L."/>
            <person name="Blankenship S."/>
            <person name="Bonito G."/>
            <person name="Cuomo C."/>
            <person name="Desiro A."/>
            <person name="Gervers K.A."/>
            <person name="Hundley H."/>
            <person name="Kuo A."/>
            <person name="LaButti K."/>
            <person name="Lang B.F."/>
            <person name="Lipzen A."/>
            <person name="O'Donnell K."/>
            <person name="Pangilinan J."/>
            <person name="Reynolds N."/>
            <person name="Sandor L."/>
            <person name="Smith M.W."/>
            <person name="Tsang A."/>
            <person name="Grigoriev I.V."/>
            <person name="Stajich J.E."/>
            <person name="Spatafora J.W."/>
        </authorList>
    </citation>
    <scope>NUCLEOTIDE SEQUENCE</scope>
    <source>
        <strain evidence="2">RSA 2281</strain>
    </source>
</reference>
<reference evidence="2" key="1">
    <citation type="journal article" date="2022" name="IScience">
        <title>Evolution of zygomycete secretomes and the origins of terrestrial fungal ecologies.</title>
        <authorList>
            <person name="Chang Y."/>
            <person name="Wang Y."/>
            <person name="Mondo S."/>
            <person name="Ahrendt S."/>
            <person name="Andreopoulos W."/>
            <person name="Barry K."/>
            <person name="Beard J."/>
            <person name="Benny G.L."/>
            <person name="Blankenship S."/>
            <person name="Bonito G."/>
            <person name="Cuomo C."/>
            <person name="Desiro A."/>
            <person name="Gervers K.A."/>
            <person name="Hundley H."/>
            <person name="Kuo A."/>
            <person name="LaButti K."/>
            <person name="Lang B.F."/>
            <person name="Lipzen A."/>
            <person name="O'Donnell K."/>
            <person name="Pangilinan J."/>
            <person name="Reynolds N."/>
            <person name="Sandor L."/>
            <person name="Smith M.E."/>
            <person name="Tsang A."/>
            <person name="Grigoriev I.V."/>
            <person name="Stajich J.E."/>
            <person name="Spatafora J.W."/>
        </authorList>
    </citation>
    <scope>NUCLEOTIDE SEQUENCE</scope>
    <source>
        <strain evidence="2">RSA 2281</strain>
    </source>
</reference>
<name>A0AAD5K7B2_9FUNG</name>
<sequence length="109" mass="12892">MSRQVTVVEGFGNEWQFGRDGDWSVEELENNHDKRWRGKDRKWINLRKKVIEAIDDLQTDLGLSPAATIERLQETMNSRHWSMDDLCNALQKKTYYPCEETKRRKLGPP</sequence>
<dbReference type="Pfam" id="PF12550">
    <property type="entry name" value="GCR1_C"/>
    <property type="match status" value="1"/>
</dbReference>
<gene>
    <name evidence="2" type="ORF">BDA99DRAFT_501253</name>
</gene>
<proteinExistence type="predicted"/>
<feature type="domain" description="Transcription activator GCR1-like" evidence="1">
    <location>
        <begin position="1"/>
        <end position="74"/>
    </location>
</feature>
<organism evidence="2 3">
    <name type="scientific">Phascolomyces articulosus</name>
    <dbReference type="NCBI Taxonomy" id="60185"/>
    <lineage>
        <taxon>Eukaryota</taxon>
        <taxon>Fungi</taxon>
        <taxon>Fungi incertae sedis</taxon>
        <taxon>Mucoromycota</taxon>
        <taxon>Mucoromycotina</taxon>
        <taxon>Mucoromycetes</taxon>
        <taxon>Mucorales</taxon>
        <taxon>Lichtheimiaceae</taxon>
        <taxon>Phascolomyces</taxon>
    </lineage>
</organism>
<evidence type="ECO:0000313" key="2">
    <source>
        <dbReference type="EMBL" id="KAI9271892.1"/>
    </source>
</evidence>
<evidence type="ECO:0000313" key="3">
    <source>
        <dbReference type="Proteomes" id="UP001209540"/>
    </source>
</evidence>
<dbReference type="Proteomes" id="UP001209540">
    <property type="component" value="Unassembled WGS sequence"/>
</dbReference>
<protein>
    <recommendedName>
        <fullName evidence="1">Transcription activator GCR1-like domain-containing protein</fullName>
    </recommendedName>
</protein>
<dbReference type="EMBL" id="JAIXMP010000006">
    <property type="protein sequence ID" value="KAI9271892.1"/>
    <property type="molecule type" value="Genomic_DNA"/>
</dbReference>
<comment type="caution">
    <text evidence="2">The sequence shown here is derived from an EMBL/GenBank/DDBJ whole genome shotgun (WGS) entry which is preliminary data.</text>
</comment>
<dbReference type="InterPro" id="IPR022210">
    <property type="entry name" value="TF_GCR1-like"/>
</dbReference>
<keyword evidence="3" id="KW-1185">Reference proteome</keyword>
<accession>A0AAD5K7B2</accession>
<dbReference type="AlphaFoldDB" id="A0AAD5K7B2"/>